<dbReference type="InterPro" id="IPR000092">
    <property type="entry name" value="Polyprenyl_synt"/>
</dbReference>
<dbReference type="RefSeq" id="WP_345823632.1">
    <property type="nucleotide sequence ID" value="NZ_JBDIML010000001.1"/>
</dbReference>
<keyword evidence="8" id="KW-1185">Reference proteome</keyword>
<dbReference type="InterPro" id="IPR033749">
    <property type="entry name" value="Polyprenyl_synt_CS"/>
</dbReference>
<evidence type="ECO:0000256" key="5">
    <source>
        <dbReference type="ARBA" id="ARBA00022842"/>
    </source>
</evidence>
<dbReference type="EMBL" id="JBDIML010000001">
    <property type="protein sequence ID" value="MEN2766178.1"/>
    <property type="molecule type" value="Genomic_DNA"/>
</dbReference>
<keyword evidence="4" id="KW-0479">Metal-binding</keyword>
<comment type="caution">
    <text evidence="7">The sequence shown here is derived from an EMBL/GenBank/DDBJ whole genome shotgun (WGS) entry which is preliminary data.</text>
</comment>
<evidence type="ECO:0000256" key="4">
    <source>
        <dbReference type="ARBA" id="ARBA00022723"/>
    </source>
</evidence>
<dbReference type="Proteomes" id="UP001444625">
    <property type="component" value="Unassembled WGS sequence"/>
</dbReference>
<keyword evidence="3 6" id="KW-0808">Transferase</keyword>
<evidence type="ECO:0000313" key="7">
    <source>
        <dbReference type="EMBL" id="MEN2766178.1"/>
    </source>
</evidence>
<protein>
    <submittedName>
        <fullName evidence="7">Heptaprenyl diphosphate synthase component II</fullName>
    </submittedName>
</protein>
<dbReference type="PROSITE" id="PS00723">
    <property type="entry name" value="POLYPRENYL_SYNTHASE_1"/>
    <property type="match status" value="1"/>
</dbReference>
<dbReference type="Pfam" id="PF00348">
    <property type="entry name" value="polyprenyl_synt"/>
    <property type="match status" value="1"/>
</dbReference>
<dbReference type="InterPro" id="IPR008949">
    <property type="entry name" value="Isoprenoid_synthase_dom_sf"/>
</dbReference>
<proteinExistence type="inferred from homology"/>
<dbReference type="InterPro" id="IPR014119">
    <property type="entry name" value="GerC3_HepT"/>
</dbReference>
<accession>A0ABU9XD38</accession>
<dbReference type="Gene3D" id="1.10.600.10">
    <property type="entry name" value="Farnesyl Diphosphate Synthase"/>
    <property type="match status" value="1"/>
</dbReference>
<keyword evidence="5" id="KW-0460">Magnesium</keyword>
<dbReference type="PROSITE" id="PS00444">
    <property type="entry name" value="POLYPRENYL_SYNTHASE_2"/>
    <property type="match status" value="1"/>
</dbReference>
<comment type="similarity">
    <text evidence="2 6">Belongs to the FPP/GGPP synthase family.</text>
</comment>
<gene>
    <name evidence="7" type="primary">hepT</name>
    <name evidence="7" type="ORF">ABC228_03185</name>
</gene>
<evidence type="ECO:0000256" key="3">
    <source>
        <dbReference type="ARBA" id="ARBA00022679"/>
    </source>
</evidence>
<reference evidence="7 8" key="1">
    <citation type="submission" date="2024-05" db="EMBL/GenBank/DDBJ databases">
        <authorList>
            <person name="Haq I."/>
            <person name="Ullah Z."/>
            <person name="Ahmad R."/>
            <person name="Li M."/>
            <person name="Tong Y."/>
        </authorList>
    </citation>
    <scope>NUCLEOTIDE SEQUENCE [LARGE SCALE GENOMIC DNA]</scope>
    <source>
        <strain evidence="7 8">16A2E</strain>
    </source>
</reference>
<evidence type="ECO:0000313" key="8">
    <source>
        <dbReference type="Proteomes" id="UP001444625"/>
    </source>
</evidence>
<dbReference type="PANTHER" id="PTHR12001">
    <property type="entry name" value="GERANYLGERANYL PYROPHOSPHATE SYNTHASE"/>
    <property type="match status" value="1"/>
</dbReference>
<evidence type="ECO:0000256" key="6">
    <source>
        <dbReference type="RuleBase" id="RU004466"/>
    </source>
</evidence>
<name>A0ABU9XD38_9BACI</name>
<dbReference type="SUPFAM" id="SSF48576">
    <property type="entry name" value="Terpenoid synthases"/>
    <property type="match status" value="1"/>
</dbReference>
<comment type="cofactor">
    <cofactor evidence="1">
        <name>Mg(2+)</name>
        <dbReference type="ChEBI" id="CHEBI:18420"/>
    </cofactor>
</comment>
<sequence length="323" mass="36672">MKLPKTYNYLKKDLDLIESSLMEAIQADHPVLREASTQLLKAGGKRIRPVFVLLSSQFGKVDIEQVKNVAVSLELIHMATLVHDDVIDDAALRRGKPTIKKQYGNRVAMYTGDYILARALECITEIHNPLLHKALSETLVEVSLGEIEQIKEKYNWNQNIRTYLRRIKRKTALLIATSCKLGAITSGLSEKEVNKLFQYGYYIGMSYQIIDDILDFTSSSAELGKPAGNDLYQGNVTLPVLIAMQDSSFRELLLSKFEDPNEVSKEDMEMLITSLNHTDAIEQSYQMSERYLKKAYEALNNFPNTKAKITLEQIAKFIGKRRS</sequence>
<evidence type="ECO:0000256" key="2">
    <source>
        <dbReference type="ARBA" id="ARBA00006706"/>
    </source>
</evidence>
<dbReference type="PANTHER" id="PTHR12001:SF69">
    <property type="entry name" value="ALL TRANS-POLYPRENYL-DIPHOSPHATE SYNTHASE PDSS1"/>
    <property type="match status" value="1"/>
</dbReference>
<dbReference type="SFLD" id="SFLDS00005">
    <property type="entry name" value="Isoprenoid_Synthase_Type_I"/>
    <property type="match status" value="1"/>
</dbReference>
<organism evidence="7 8">
    <name type="scientific">Ornithinibacillus xuwenensis</name>
    <dbReference type="NCBI Taxonomy" id="3144668"/>
    <lineage>
        <taxon>Bacteria</taxon>
        <taxon>Bacillati</taxon>
        <taxon>Bacillota</taxon>
        <taxon>Bacilli</taxon>
        <taxon>Bacillales</taxon>
        <taxon>Bacillaceae</taxon>
        <taxon>Ornithinibacillus</taxon>
    </lineage>
</organism>
<dbReference type="CDD" id="cd00685">
    <property type="entry name" value="Trans_IPPS_HT"/>
    <property type="match status" value="1"/>
</dbReference>
<dbReference type="NCBIfam" id="TIGR02748">
    <property type="entry name" value="GerC3_HepT"/>
    <property type="match status" value="1"/>
</dbReference>
<evidence type="ECO:0000256" key="1">
    <source>
        <dbReference type="ARBA" id="ARBA00001946"/>
    </source>
</evidence>